<accession>A0A665T8Q7</accession>
<dbReference type="FunFam" id="2.60.40.10:FF:000062">
    <property type="entry name" value="Myosin-binding protein C, slow type"/>
    <property type="match status" value="1"/>
</dbReference>
<dbReference type="InterPro" id="IPR050964">
    <property type="entry name" value="Striated_Muscle_Regulatory"/>
</dbReference>
<dbReference type="Pfam" id="PF07679">
    <property type="entry name" value="I-set"/>
    <property type="match status" value="4"/>
</dbReference>
<evidence type="ECO:0000256" key="7">
    <source>
        <dbReference type="ARBA" id="ARBA00023319"/>
    </source>
</evidence>
<evidence type="ECO:0000256" key="6">
    <source>
        <dbReference type="ARBA" id="ARBA00023203"/>
    </source>
</evidence>
<keyword evidence="7" id="KW-0393">Immunoglobulin domain</keyword>
<evidence type="ECO:0000256" key="1">
    <source>
        <dbReference type="ARBA" id="ARBA00022433"/>
    </source>
</evidence>
<dbReference type="Ensembl" id="ENSENLT00000003320.1">
    <property type="protein sequence ID" value="ENSENLP00000003138.1"/>
    <property type="gene ID" value="ENSENLG00000001007.1"/>
</dbReference>
<feature type="domain" description="Ig-like" evidence="9">
    <location>
        <begin position="400"/>
        <end position="487"/>
    </location>
</feature>
<dbReference type="InterPro" id="IPR007110">
    <property type="entry name" value="Ig-like_dom"/>
</dbReference>
<evidence type="ECO:0000256" key="5">
    <source>
        <dbReference type="ARBA" id="ARBA00023179"/>
    </source>
</evidence>
<keyword evidence="1" id="KW-0787">Thick filament</keyword>
<feature type="domain" description="Ig-like" evidence="9">
    <location>
        <begin position="703"/>
        <end position="791"/>
    </location>
</feature>
<reference evidence="11" key="3">
    <citation type="submission" date="2025-09" db="UniProtKB">
        <authorList>
            <consortium name="Ensembl"/>
        </authorList>
    </citation>
    <scope>IDENTIFICATION</scope>
</reference>
<feature type="domain" description="Ig-like" evidence="9">
    <location>
        <begin position="911"/>
        <end position="999"/>
    </location>
</feature>
<organism evidence="11 12">
    <name type="scientific">Echeneis naucrates</name>
    <name type="common">Live sharksucker</name>
    <dbReference type="NCBI Taxonomy" id="173247"/>
    <lineage>
        <taxon>Eukaryota</taxon>
        <taxon>Metazoa</taxon>
        <taxon>Chordata</taxon>
        <taxon>Craniata</taxon>
        <taxon>Vertebrata</taxon>
        <taxon>Euteleostomi</taxon>
        <taxon>Actinopterygii</taxon>
        <taxon>Neopterygii</taxon>
        <taxon>Teleostei</taxon>
        <taxon>Neoteleostei</taxon>
        <taxon>Acanthomorphata</taxon>
        <taxon>Carangaria</taxon>
        <taxon>Carangiformes</taxon>
        <taxon>Echeneidae</taxon>
        <taxon>Echeneis</taxon>
    </lineage>
</organism>
<dbReference type="FunFam" id="2.60.40.10:FF:000326">
    <property type="entry name" value="Myosin-binding protein C, cardiac-type"/>
    <property type="match status" value="1"/>
</dbReference>
<feature type="domain" description="Fibronectin type-III" evidence="10">
    <location>
        <begin position="800"/>
        <end position="902"/>
    </location>
</feature>
<dbReference type="GO" id="GO:0031430">
    <property type="term" value="C:M band"/>
    <property type="evidence" value="ECO:0007669"/>
    <property type="project" value="TreeGrafter"/>
</dbReference>
<dbReference type="Pfam" id="PF18362">
    <property type="entry name" value="THB"/>
    <property type="match status" value="1"/>
</dbReference>
<dbReference type="InterPro" id="IPR003599">
    <property type="entry name" value="Ig_sub"/>
</dbReference>
<protein>
    <submittedName>
        <fullName evidence="11">Myosin binding protein C, fast type a</fullName>
    </submittedName>
</protein>
<keyword evidence="6" id="KW-0009">Actin-binding</keyword>
<dbReference type="InterPro" id="IPR013783">
    <property type="entry name" value="Ig-like_fold"/>
</dbReference>
<dbReference type="FunFam" id="2.60.40.10:FF:000070">
    <property type="entry name" value="Myosin-binding protein C, slow type"/>
    <property type="match status" value="1"/>
</dbReference>
<dbReference type="InterPro" id="IPR003598">
    <property type="entry name" value="Ig_sub2"/>
</dbReference>
<dbReference type="SMART" id="SM00408">
    <property type="entry name" value="IGc2"/>
    <property type="match status" value="4"/>
</dbReference>
<feature type="domain" description="Fibronectin type-III" evidence="10">
    <location>
        <begin position="594"/>
        <end position="699"/>
    </location>
</feature>
<dbReference type="SMART" id="SM00060">
    <property type="entry name" value="FN3"/>
    <property type="match status" value="3"/>
</dbReference>
<gene>
    <name evidence="11" type="primary">mybpc2a</name>
</gene>
<dbReference type="PROSITE" id="PS50853">
    <property type="entry name" value="FN3"/>
    <property type="match status" value="3"/>
</dbReference>
<dbReference type="FunFam" id="2.60.40.10:FF:000060">
    <property type="entry name" value="Myosin-binding protein C, slow type"/>
    <property type="match status" value="1"/>
</dbReference>
<evidence type="ECO:0000256" key="3">
    <source>
        <dbReference type="ARBA" id="ARBA00022737"/>
    </source>
</evidence>
<dbReference type="InterPro" id="IPR036116">
    <property type="entry name" value="FN3_sf"/>
</dbReference>
<dbReference type="InterPro" id="IPR040849">
    <property type="entry name" value="MyBP-C_THB"/>
</dbReference>
<dbReference type="PROSITE" id="PS50835">
    <property type="entry name" value="IG_LIKE"/>
    <property type="match status" value="4"/>
</dbReference>
<evidence type="ECO:0000256" key="8">
    <source>
        <dbReference type="ARBA" id="ARBA00038352"/>
    </source>
</evidence>
<dbReference type="Pfam" id="PF00041">
    <property type="entry name" value="fn3"/>
    <property type="match status" value="3"/>
</dbReference>
<dbReference type="SUPFAM" id="SSF48726">
    <property type="entry name" value="Immunoglobulin"/>
    <property type="match status" value="6"/>
</dbReference>
<dbReference type="GO" id="GO:0045214">
    <property type="term" value="P:sarcomere organization"/>
    <property type="evidence" value="ECO:0007669"/>
    <property type="project" value="TreeGrafter"/>
</dbReference>
<evidence type="ECO:0000313" key="11">
    <source>
        <dbReference type="Ensembl" id="ENSENLP00000003138.1"/>
    </source>
</evidence>
<dbReference type="Proteomes" id="UP000472264">
    <property type="component" value="Chromosome 8"/>
</dbReference>
<keyword evidence="2" id="KW-0597">Phosphoprotein</keyword>
<keyword evidence="12" id="KW-1185">Reference proteome</keyword>
<evidence type="ECO:0000259" key="9">
    <source>
        <dbReference type="PROSITE" id="PS50835"/>
    </source>
</evidence>
<reference evidence="11" key="1">
    <citation type="submission" date="2021-04" db="EMBL/GenBank/DDBJ databases">
        <authorList>
            <consortium name="Wellcome Sanger Institute Data Sharing"/>
        </authorList>
    </citation>
    <scope>NUCLEOTIDE SEQUENCE [LARGE SCALE GENOMIC DNA]</scope>
</reference>
<dbReference type="PANTHER" id="PTHR13817">
    <property type="entry name" value="TITIN"/>
    <property type="match status" value="1"/>
</dbReference>
<dbReference type="PANTHER" id="PTHR13817:SF17">
    <property type="entry name" value="MYOSIN-BINDING PROTEIN C, FAST-TYPE"/>
    <property type="match status" value="1"/>
</dbReference>
<sequence>MSELTGLFVVKPESVTATKGKDVTFVAKVDSSNLTRKPTMKWLKGKWLDLASKAGKHLKFKEAYDRNTKIYTYEMNIIKVVDGDAGGYRCEVTSKDKCDSCTFDEEQANILEAFKRSGDADEDAGELDFSALLKKREKKQEEPKEEVDVWEILKAAKPCDYEKIAFQYGITDLRGMLKRLKKMKKVEPKKSDAFIRKLDSAYSVDKGKRIQLSVELTDANAQVKWLKNGQEIKPSAKYVFESVGNKRTLTINKCNLSDDAAYECVVGEDKSFTEVFVKEPPITITKLLDDVHTVVGERVEFEVEVSEEGANVIWSVITTDGSDRIKMLHIGRYSVVTHGTHSVVCPVKHTHTHTHTHPEDLIVHKLTIDDVKPSDAGDYTFVPDGYALSLSAKLNFLDPPKIHLDTSGAGSKNTITVVAGNKLRLDVEITGEPAPTVCWMKGEQGRVRVETKKTVSSFVIEGAEKDDEGFYSITVTNPAGEDKAKLFIKVVDVPNPPENIKCMSVGEDSAMIQWDAPSFDGGVPIKGYLMERKKTGSARWTKLNFDVYESTTYEAKKMIEGVLYEMRVFAVNDIGISQPSASSKPFMPIAPTSEPTRLMVDDVTDTTCALKWRPPEKIGAGGIDGYIIEYCKEGSKCLFVIVADGDQWVQANEDLVSKNIYRVKGLPAGEKMLFRVTAVNIAGRSPPATLTQAVTIREIVENPKIRLPRQLRTKLIKTVGEKINLVIPFQGKPRPIVTWFKDGAPLDDNTVGTRTSDVDSILFIRTAERRHSGKYTLSVQIENMMDSADIFIQVVEKPGPPIAIHVTDVWGFNAALEWKPPKDDGNSEIIGYMVQKSDKKTKEWFTVYEHNRRPSCTVSDLVMGNEYSFRVFSLNICGFSDDPGFSKNTAVICKTGNKTPSGRQQDMCRSPKFTAPLVDRSVIAGYTAAISCAVRGFPKPKITWMKNNMIIGEDPKFLMQNNQGVLTLNIRKPSKFDGGRYSCRAVNDLGQDEVECKLEVRGTQFEILFP</sequence>
<keyword evidence="5" id="KW-0514">Muscle protein</keyword>
<feature type="domain" description="Fibronectin type-III" evidence="10">
    <location>
        <begin position="496"/>
        <end position="592"/>
    </location>
</feature>
<evidence type="ECO:0000313" key="12">
    <source>
        <dbReference type="Proteomes" id="UP000472264"/>
    </source>
</evidence>
<evidence type="ECO:0000256" key="4">
    <source>
        <dbReference type="ARBA" id="ARBA00022889"/>
    </source>
</evidence>
<dbReference type="FunFam" id="2.60.40.10:FF:000111">
    <property type="entry name" value="Myosin-binding protein C, slow type"/>
    <property type="match status" value="1"/>
</dbReference>
<dbReference type="GO" id="GO:0007155">
    <property type="term" value="P:cell adhesion"/>
    <property type="evidence" value="ECO:0007669"/>
    <property type="project" value="UniProtKB-KW"/>
</dbReference>
<proteinExistence type="inferred from homology"/>
<evidence type="ECO:0000256" key="2">
    <source>
        <dbReference type="ARBA" id="ARBA00022553"/>
    </source>
</evidence>
<comment type="similarity">
    <text evidence="8">Belongs to the immunoglobulin superfamily. MyBP family.</text>
</comment>
<evidence type="ECO:0000259" key="10">
    <source>
        <dbReference type="PROSITE" id="PS50853"/>
    </source>
</evidence>
<name>A0A665T8Q7_ECHNA</name>
<dbReference type="InterPro" id="IPR013098">
    <property type="entry name" value="Ig_I-set"/>
</dbReference>
<keyword evidence="3" id="KW-0677">Repeat</keyword>
<feature type="domain" description="Ig-like" evidence="9">
    <location>
        <begin position="188"/>
        <end position="283"/>
    </location>
</feature>
<dbReference type="CDD" id="cd00063">
    <property type="entry name" value="FN3"/>
    <property type="match status" value="3"/>
</dbReference>
<dbReference type="InterPro" id="IPR036179">
    <property type="entry name" value="Ig-like_dom_sf"/>
</dbReference>
<dbReference type="GO" id="GO:0003779">
    <property type="term" value="F:actin binding"/>
    <property type="evidence" value="ECO:0007669"/>
    <property type="project" value="UniProtKB-KW"/>
</dbReference>
<dbReference type="CDD" id="cd05894">
    <property type="entry name" value="Ig_C5_MyBP-C"/>
    <property type="match status" value="1"/>
</dbReference>
<reference evidence="11" key="2">
    <citation type="submission" date="2025-08" db="UniProtKB">
        <authorList>
            <consortium name="Ensembl"/>
        </authorList>
    </citation>
    <scope>IDENTIFICATION</scope>
</reference>
<dbReference type="AlphaFoldDB" id="A0A665T8Q7"/>
<dbReference type="SMART" id="SM00409">
    <property type="entry name" value="IG"/>
    <property type="match status" value="6"/>
</dbReference>
<dbReference type="FunFam" id="2.60.40.10:FF:000225">
    <property type="entry name" value="Myosin-binding protein C, cardiac-type"/>
    <property type="match status" value="1"/>
</dbReference>
<dbReference type="SUPFAM" id="SSF49265">
    <property type="entry name" value="Fibronectin type III"/>
    <property type="match status" value="2"/>
</dbReference>
<dbReference type="Gene3D" id="2.60.40.10">
    <property type="entry name" value="Immunoglobulins"/>
    <property type="match status" value="10"/>
</dbReference>
<dbReference type="FunFam" id="2.60.40.10:FF:000031">
    <property type="entry name" value="Myosin-binding protein C, slow type"/>
    <property type="match status" value="2"/>
</dbReference>
<dbReference type="GO" id="GO:0032982">
    <property type="term" value="C:myosin filament"/>
    <property type="evidence" value="ECO:0007669"/>
    <property type="project" value="UniProtKB-KW"/>
</dbReference>
<keyword evidence="4" id="KW-0130">Cell adhesion</keyword>
<dbReference type="InterPro" id="IPR003961">
    <property type="entry name" value="FN3_dom"/>
</dbReference>